<sequence length="691" mass="75188">MNTASYPHGDETPTSTPGDETGPGAGPETETAPRGETDAEPSPALPARLPRILLLDPTRIGNATATGELKATLFAPWGPNRLFQIFVAEPGFIGVRHGRLWQRVATDDDRLPLGVLHRLLAFAPELIVVRPVPDQPVFHAIAMDLVHSLGLPVVTWIMDDWPERLRVDDPAQYARLAPELHRLLARSVRRLSIGDAMTEAFEARYGLPFEAFANGVDRAHWPAPPAPEDKKGPVLVRYGGALAANMNRDSVLRVADAVERLAGEGLDVRFEIKTGRYWYRQVASTLAPLDHSRVIRRTLSRRGYRRWLQGADIALIAYNFDDASQRYTRYSVANKLPECLASGAALLFHGPMDTATGQIVAQSRAGAWCAAPDPVALTGLLRDLVINHWHRRTLGERGRALAFADYDIHRIRARFAAMTVDAASRPMAATAAAPLTAGAWVNEPAALHRLLSQAPDRRAPSAPQTALDRLAGLVRRTPFARQPTLARLDRPLGPDRTAATLPQGRWQHRPASSQAPLDLLRITGEAAGETAGDRPPPGTGTADQAGPLVAALDAALARRPRPRALALHLHGTGDDQADQWAAAMARLADADYALYASLWHAPRSTRYHAYWQGLVALGTEPDAPRPEAAWGTLLAFRDDPGGPALRDALLATLTVQGRGRSLGRRLPPALRLRGRGIRGRWRQLLTRLGGG</sequence>
<proteinExistence type="predicted"/>
<protein>
    <submittedName>
        <fullName evidence="2">Uncharacterized protein</fullName>
    </submittedName>
</protein>
<dbReference type="AlphaFoldDB" id="A0A4R2PEW9"/>
<dbReference type="EMBL" id="SLXO01000008">
    <property type="protein sequence ID" value="TCP33044.1"/>
    <property type="molecule type" value="Genomic_DNA"/>
</dbReference>
<name>A0A4R2PEW9_RHOSA</name>
<dbReference type="Gene3D" id="3.40.50.2000">
    <property type="entry name" value="Glycogen Phosphorylase B"/>
    <property type="match status" value="1"/>
</dbReference>
<evidence type="ECO:0000256" key="1">
    <source>
        <dbReference type="SAM" id="MobiDB-lite"/>
    </source>
</evidence>
<feature type="region of interest" description="Disordered" evidence="1">
    <location>
        <begin position="1"/>
        <end position="47"/>
    </location>
</feature>
<feature type="region of interest" description="Disordered" evidence="1">
    <location>
        <begin position="488"/>
        <end position="512"/>
    </location>
</feature>
<comment type="caution">
    <text evidence="2">The sequence shown here is derived from an EMBL/GenBank/DDBJ whole genome shotgun (WGS) entry which is preliminary data.</text>
</comment>
<keyword evidence="3" id="KW-1185">Reference proteome</keyword>
<evidence type="ECO:0000313" key="2">
    <source>
        <dbReference type="EMBL" id="TCP33044.1"/>
    </source>
</evidence>
<dbReference type="Proteomes" id="UP000295399">
    <property type="component" value="Unassembled WGS sequence"/>
</dbReference>
<dbReference type="InParanoid" id="A0A4R2PEW9"/>
<dbReference type="RefSeq" id="WP_132708971.1">
    <property type="nucleotide sequence ID" value="NZ_JACIGF010000008.1"/>
</dbReference>
<organism evidence="2 3">
    <name type="scientific">Rhodothalassium salexigens DSM 2132</name>
    <dbReference type="NCBI Taxonomy" id="1188247"/>
    <lineage>
        <taxon>Bacteria</taxon>
        <taxon>Pseudomonadati</taxon>
        <taxon>Pseudomonadota</taxon>
        <taxon>Alphaproteobacteria</taxon>
        <taxon>Rhodothalassiales</taxon>
        <taxon>Rhodothalassiaceae</taxon>
        <taxon>Rhodothalassium</taxon>
    </lineage>
</organism>
<evidence type="ECO:0000313" key="3">
    <source>
        <dbReference type="Proteomes" id="UP000295399"/>
    </source>
</evidence>
<reference evidence="2 3" key="1">
    <citation type="submission" date="2019-03" db="EMBL/GenBank/DDBJ databases">
        <title>Genomic Encyclopedia of Type Strains, Phase IV (KMG-IV): sequencing the most valuable type-strain genomes for metagenomic binning, comparative biology and taxonomic classification.</title>
        <authorList>
            <person name="Goeker M."/>
        </authorList>
    </citation>
    <scope>NUCLEOTIDE SEQUENCE [LARGE SCALE GENOMIC DNA]</scope>
    <source>
        <strain evidence="2 3">DSM 2132</strain>
    </source>
</reference>
<accession>A0A4R2PEW9</accession>
<dbReference type="SUPFAM" id="SSF53756">
    <property type="entry name" value="UDP-Glycosyltransferase/glycogen phosphorylase"/>
    <property type="match status" value="1"/>
</dbReference>
<dbReference type="OrthoDB" id="8445658at2"/>
<gene>
    <name evidence="2" type="ORF">EV659_108144</name>
</gene>